<keyword evidence="3" id="KW-1185">Reference proteome</keyword>
<dbReference type="EMBL" id="CP022684">
    <property type="protein sequence ID" value="AUM13597.1"/>
    <property type="molecule type" value="Genomic_DNA"/>
</dbReference>
<protein>
    <recommendedName>
        <fullName evidence="1">Glycosyltransferase subfamily 4-like N-terminal domain-containing protein</fullName>
    </recommendedName>
</protein>
<dbReference type="Proteomes" id="UP000235116">
    <property type="component" value="Chromosome"/>
</dbReference>
<dbReference type="AlphaFoldDB" id="A0A2K9LMY7"/>
<dbReference type="SUPFAM" id="SSF53756">
    <property type="entry name" value="UDP-Glycosyltransferase/glycogen phosphorylase"/>
    <property type="match status" value="1"/>
</dbReference>
<evidence type="ECO:0000259" key="1">
    <source>
        <dbReference type="Pfam" id="PF13439"/>
    </source>
</evidence>
<dbReference type="RefSeq" id="WP_101894972.1">
    <property type="nucleotide sequence ID" value="NZ_CP022684.1"/>
</dbReference>
<dbReference type="KEGG" id="kak:Kalk_14725"/>
<dbReference type="GO" id="GO:0016757">
    <property type="term" value="F:glycosyltransferase activity"/>
    <property type="evidence" value="ECO:0007669"/>
    <property type="project" value="TreeGrafter"/>
</dbReference>
<evidence type="ECO:0000313" key="2">
    <source>
        <dbReference type="EMBL" id="AUM13597.1"/>
    </source>
</evidence>
<dbReference type="PANTHER" id="PTHR12526">
    <property type="entry name" value="GLYCOSYLTRANSFERASE"/>
    <property type="match status" value="1"/>
</dbReference>
<dbReference type="InterPro" id="IPR028098">
    <property type="entry name" value="Glyco_trans_4-like_N"/>
</dbReference>
<dbReference type="OrthoDB" id="9807209at2"/>
<name>A0A2K9LMY7_9GAMM</name>
<feature type="domain" description="Glycosyltransferase subfamily 4-like N-terminal" evidence="1">
    <location>
        <begin position="55"/>
        <end position="212"/>
    </location>
</feature>
<dbReference type="PANTHER" id="PTHR12526:SF600">
    <property type="entry name" value="GLYCOSYL TRANSFERASE GROUP 1"/>
    <property type="match status" value="1"/>
</dbReference>
<accession>A0A2K9LMY7</accession>
<dbReference type="CDD" id="cd03801">
    <property type="entry name" value="GT4_PimA-like"/>
    <property type="match status" value="1"/>
</dbReference>
<gene>
    <name evidence="2" type="ORF">Kalk_14725</name>
</gene>
<dbReference type="Pfam" id="PF13439">
    <property type="entry name" value="Glyco_transf_4"/>
    <property type="match status" value="1"/>
</dbReference>
<dbReference type="Pfam" id="PF13692">
    <property type="entry name" value="Glyco_trans_1_4"/>
    <property type="match status" value="1"/>
</dbReference>
<dbReference type="Gene3D" id="3.40.50.2000">
    <property type="entry name" value="Glycogen Phosphorylase B"/>
    <property type="match status" value="2"/>
</dbReference>
<proteinExistence type="predicted"/>
<evidence type="ECO:0000313" key="3">
    <source>
        <dbReference type="Proteomes" id="UP000235116"/>
    </source>
</evidence>
<organism evidence="2 3">
    <name type="scientific">Ketobacter alkanivorans</name>
    <dbReference type="NCBI Taxonomy" id="1917421"/>
    <lineage>
        <taxon>Bacteria</taxon>
        <taxon>Pseudomonadati</taxon>
        <taxon>Pseudomonadota</taxon>
        <taxon>Gammaproteobacteria</taxon>
        <taxon>Pseudomonadales</taxon>
        <taxon>Ketobacteraceae</taxon>
        <taxon>Ketobacter</taxon>
    </lineage>
</organism>
<sequence>MKKPKILAITSELPWPLNTGGHIRTYHILKSIAQNFDLTLVVPELPSDAPGVQQLQSVGVRVLNVKVGPRSVPAEAKRALVAALKSEPYVMYHRHNRAEVRRAIQMELHNTNYDAIYLDHLDPFAFHDLFPDQNIIVDLHNVYSLLAERVAEEHQGIRRWYLHREARLLAKIEKEVATQASGLMTVSQEEQKDFTELGNSNVHLVANGVDCSSYFSLPLGRSHSAPVLLYIGALSWQPNAQAAKYLAHEVIGKVRERHPQAVLKLVGRDPDKSVLELGEIPGVEVHANVPDIGVYLAEASMLVVALDSGGGTRLKILEAFAAGLPVVSTATGCEGIACEHGKHLWIAEREDFSEAIDHLVAHPELAMSLATHGRALVENQYDWSALGRYACKAIESVLEQSAE</sequence>
<reference evidence="3" key="1">
    <citation type="submission" date="2017-08" db="EMBL/GenBank/DDBJ databases">
        <title>Direct submision.</title>
        <authorList>
            <person name="Kim S.-J."/>
            <person name="Rhee S.-K."/>
        </authorList>
    </citation>
    <scope>NUCLEOTIDE SEQUENCE [LARGE SCALE GENOMIC DNA]</scope>
    <source>
        <strain evidence="3">GI5</strain>
    </source>
</reference>